<proteinExistence type="predicted"/>
<evidence type="ECO:0000313" key="2">
    <source>
        <dbReference type="Proteomes" id="UP000199513"/>
    </source>
</evidence>
<dbReference type="EMBL" id="FONY01000027">
    <property type="protein sequence ID" value="SFF34172.1"/>
    <property type="molecule type" value="Genomic_DNA"/>
</dbReference>
<keyword evidence="2" id="KW-1185">Reference proteome</keyword>
<dbReference type="OrthoDB" id="9794557at2"/>
<dbReference type="Proteomes" id="UP000199513">
    <property type="component" value="Unassembled WGS sequence"/>
</dbReference>
<accession>A0A1I2HWH8</accession>
<gene>
    <name evidence="1" type="ORF">SAMN04488541_102711</name>
</gene>
<organism evidence="1 2">
    <name type="scientific">Thermoflexibacter ruber</name>
    <dbReference type="NCBI Taxonomy" id="1003"/>
    <lineage>
        <taxon>Bacteria</taxon>
        <taxon>Pseudomonadati</taxon>
        <taxon>Bacteroidota</taxon>
        <taxon>Cytophagia</taxon>
        <taxon>Cytophagales</taxon>
        <taxon>Thermoflexibacteraceae</taxon>
        <taxon>Thermoflexibacter</taxon>
    </lineage>
</organism>
<protein>
    <recommendedName>
        <fullName evidence="3">6-phosphogluconate dehydrogenase</fullName>
    </recommendedName>
</protein>
<evidence type="ECO:0000313" key="1">
    <source>
        <dbReference type="EMBL" id="SFF34172.1"/>
    </source>
</evidence>
<dbReference type="AlphaFoldDB" id="A0A1I2HWH8"/>
<evidence type="ECO:0008006" key="3">
    <source>
        <dbReference type="Google" id="ProtNLM"/>
    </source>
</evidence>
<dbReference type="RefSeq" id="WP_091547964.1">
    <property type="nucleotide sequence ID" value="NZ_FONY01000027.1"/>
</dbReference>
<reference evidence="1 2" key="1">
    <citation type="submission" date="2016-10" db="EMBL/GenBank/DDBJ databases">
        <authorList>
            <person name="de Groot N.N."/>
        </authorList>
    </citation>
    <scope>NUCLEOTIDE SEQUENCE [LARGE SCALE GENOMIC DNA]</scope>
    <source>
        <strain>GEY</strain>
        <strain evidence="2">DSM 9560</strain>
    </source>
</reference>
<sequence>MKLFKKILWISLAVVVLGTAGFFTFAYNVEYSTGFRAGKITKFTRKGYIFKTYEGSVDVGGINSSRGMVSSTWDFSVDGSRKDVIQAIEKAMLDGSHVKLSYEEKFFQFFWRGDTKYFITKVESHDVK</sequence>
<name>A0A1I2HWH8_9BACT</name>
<dbReference type="STRING" id="1003.SAMN04488541_102711"/>